<gene>
    <name evidence="2" type="ORF">RRG08_048117</name>
</gene>
<evidence type="ECO:0000313" key="3">
    <source>
        <dbReference type="Proteomes" id="UP001283361"/>
    </source>
</evidence>
<name>A0AAE1DHE2_9GAST</name>
<comment type="caution">
    <text evidence="2">The sequence shown here is derived from an EMBL/GenBank/DDBJ whole genome shotgun (WGS) entry which is preliminary data.</text>
</comment>
<protein>
    <submittedName>
        <fullName evidence="2">Uncharacterized protein</fullName>
    </submittedName>
</protein>
<proteinExistence type="predicted"/>
<evidence type="ECO:0000313" key="2">
    <source>
        <dbReference type="EMBL" id="KAK3769905.1"/>
    </source>
</evidence>
<feature type="region of interest" description="Disordered" evidence="1">
    <location>
        <begin position="28"/>
        <end position="61"/>
    </location>
</feature>
<accession>A0AAE1DHE2</accession>
<dbReference type="EMBL" id="JAWDGP010003874">
    <property type="protein sequence ID" value="KAK3769905.1"/>
    <property type="molecule type" value="Genomic_DNA"/>
</dbReference>
<keyword evidence="3" id="KW-1185">Reference proteome</keyword>
<sequence>MIVITDLLFPSLQSVFSRCLAQRQSLVAPARQLSTPANDNGTKEQHKHGQTGNRSVSKESQSLGSEQFMVFTTTVISLDSALGNVRTANSKMFPFTNETH</sequence>
<organism evidence="2 3">
    <name type="scientific">Elysia crispata</name>
    <name type="common">lettuce slug</name>
    <dbReference type="NCBI Taxonomy" id="231223"/>
    <lineage>
        <taxon>Eukaryota</taxon>
        <taxon>Metazoa</taxon>
        <taxon>Spiralia</taxon>
        <taxon>Lophotrochozoa</taxon>
        <taxon>Mollusca</taxon>
        <taxon>Gastropoda</taxon>
        <taxon>Heterobranchia</taxon>
        <taxon>Euthyneura</taxon>
        <taxon>Panpulmonata</taxon>
        <taxon>Sacoglossa</taxon>
        <taxon>Placobranchoidea</taxon>
        <taxon>Plakobranchidae</taxon>
        <taxon>Elysia</taxon>
    </lineage>
</organism>
<evidence type="ECO:0000256" key="1">
    <source>
        <dbReference type="SAM" id="MobiDB-lite"/>
    </source>
</evidence>
<dbReference type="Proteomes" id="UP001283361">
    <property type="component" value="Unassembled WGS sequence"/>
</dbReference>
<dbReference type="AlphaFoldDB" id="A0AAE1DHE2"/>
<reference evidence="2" key="1">
    <citation type="journal article" date="2023" name="G3 (Bethesda)">
        <title>A reference genome for the long-term kleptoplast-retaining sea slug Elysia crispata morphotype clarki.</title>
        <authorList>
            <person name="Eastman K.E."/>
            <person name="Pendleton A.L."/>
            <person name="Shaikh M.A."/>
            <person name="Suttiyut T."/>
            <person name="Ogas R."/>
            <person name="Tomko P."/>
            <person name="Gavelis G."/>
            <person name="Widhalm J.R."/>
            <person name="Wisecaver J.H."/>
        </authorList>
    </citation>
    <scope>NUCLEOTIDE SEQUENCE</scope>
    <source>
        <strain evidence="2">ECLA1</strain>
    </source>
</reference>
<feature type="compositionally biased region" description="Polar residues" evidence="1">
    <location>
        <begin position="50"/>
        <end position="61"/>
    </location>
</feature>